<dbReference type="EMBL" id="BAAAPF010000230">
    <property type="protein sequence ID" value="GAA2141222.1"/>
    <property type="molecule type" value="Genomic_DNA"/>
</dbReference>
<comment type="caution">
    <text evidence="1">The sequence shown here is derived from an EMBL/GenBank/DDBJ whole genome shotgun (WGS) entry which is preliminary data.</text>
</comment>
<accession>A0ABP5L3A4</accession>
<protein>
    <submittedName>
        <fullName evidence="1">Uncharacterized protein</fullName>
    </submittedName>
</protein>
<gene>
    <name evidence="1" type="ORF">GCM10009802_51720</name>
</gene>
<name>A0ABP5L3A4_9ACTN</name>
<evidence type="ECO:0000313" key="1">
    <source>
        <dbReference type="EMBL" id="GAA2141222.1"/>
    </source>
</evidence>
<proteinExistence type="predicted"/>
<evidence type="ECO:0000313" key="2">
    <source>
        <dbReference type="Proteomes" id="UP001500443"/>
    </source>
</evidence>
<organism evidence="1 2">
    <name type="scientific">Streptomyces synnematoformans</name>
    <dbReference type="NCBI Taxonomy" id="415721"/>
    <lineage>
        <taxon>Bacteria</taxon>
        <taxon>Bacillati</taxon>
        <taxon>Actinomycetota</taxon>
        <taxon>Actinomycetes</taxon>
        <taxon>Kitasatosporales</taxon>
        <taxon>Streptomycetaceae</taxon>
        <taxon>Streptomyces</taxon>
    </lineage>
</organism>
<dbReference type="Proteomes" id="UP001500443">
    <property type="component" value="Unassembled WGS sequence"/>
</dbReference>
<sequence>MVITVDRPVAVRLVSFGYAHGRPVPDAHIVLDLRAHFGDSPAPYGLTEPESLVAETDGLPELVEGVIPVLAAFRSGCGAAAGDAPVTVAVGCADGRLAAGVASVVRRRTDSRLVRVTVEHRGPDAWQGQEPQA</sequence>
<dbReference type="RefSeq" id="WP_344292707.1">
    <property type="nucleotide sequence ID" value="NZ_BAAAPF010000230.1"/>
</dbReference>
<keyword evidence="2" id="KW-1185">Reference proteome</keyword>
<reference evidence="2" key="1">
    <citation type="journal article" date="2019" name="Int. J. Syst. Evol. Microbiol.">
        <title>The Global Catalogue of Microorganisms (GCM) 10K type strain sequencing project: providing services to taxonomists for standard genome sequencing and annotation.</title>
        <authorList>
            <consortium name="The Broad Institute Genomics Platform"/>
            <consortium name="The Broad Institute Genome Sequencing Center for Infectious Disease"/>
            <person name="Wu L."/>
            <person name="Ma J."/>
        </authorList>
    </citation>
    <scope>NUCLEOTIDE SEQUENCE [LARGE SCALE GENOMIC DNA]</scope>
    <source>
        <strain evidence="2">JCM 15481</strain>
    </source>
</reference>